<dbReference type="PATRIC" id="fig|1547436.3.peg.541"/>
<dbReference type="Proteomes" id="UP000050827">
    <property type="component" value="Unassembled WGS sequence"/>
</dbReference>
<dbReference type="PROSITE" id="PS51257">
    <property type="entry name" value="PROKAR_LIPOPROTEIN"/>
    <property type="match status" value="1"/>
</dbReference>
<comment type="caution">
    <text evidence="2">The sequence shown here is derived from an EMBL/GenBank/DDBJ whole genome shotgun (WGS) entry which is preliminary data.</text>
</comment>
<keyword evidence="1" id="KW-0732">Signal</keyword>
<dbReference type="STRING" id="346185.AAY42_02595"/>
<evidence type="ECO:0000256" key="1">
    <source>
        <dbReference type="SAM" id="SignalP"/>
    </source>
</evidence>
<evidence type="ECO:0008006" key="4">
    <source>
        <dbReference type="Google" id="ProtNLM"/>
    </source>
</evidence>
<evidence type="ECO:0000313" key="3">
    <source>
        <dbReference type="Proteomes" id="UP000050827"/>
    </source>
</evidence>
<dbReference type="EMBL" id="LCTZ01000002">
    <property type="protein sequence ID" value="KQC31572.1"/>
    <property type="molecule type" value="Genomic_DNA"/>
</dbReference>
<name>A0A0Q1CKM9_9FLAO</name>
<keyword evidence="3" id="KW-1185">Reference proteome</keyword>
<evidence type="ECO:0000313" key="2">
    <source>
        <dbReference type="EMBL" id="KQC31572.1"/>
    </source>
</evidence>
<feature type="signal peptide" evidence="1">
    <location>
        <begin position="1"/>
        <end position="20"/>
    </location>
</feature>
<feature type="chain" id="PRO_5006189286" description="Right handed beta helix domain-containing protein" evidence="1">
    <location>
        <begin position="21"/>
        <end position="512"/>
    </location>
</feature>
<dbReference type="InterPro" id="IPR011050">
    <property type="entry name" value="Pectin_lyase_fold/virulence"/>
</dbReference>
<dbReference type="AlphaFoldDB" id="A0A0Q1CKM9"/>
<gene>
    <name evidence="2" type="ORF">AAY42_02595</name>
</gene>
<protein>
    <recommendedName>
        <fullName evidence="4">Right handed beta helix domain-containing protein</fullName>
    </recommendedName>
</protein>
<proteinExistence type="predicted"/>
<sequence>MKFSVIFLGLALAIFLGSCRSDFEYTPSSGNLQFSKDTVFLDTVFTNIGSSTYTLKVYNRGNDDIFIPFVGLENGQSSSYRLNVDGAAGKEFSNVPLLAKDSLFVFIETTFDVSQTSENEFLYTEALVFGNGANAQEVQLVTLVKDAVFLYPSELSNGSKETLSLGLDEDGNEIQIEGFFLEENELQFTNEKPYVIYGYAAVPEDATLTIQAGTRVHFHQNSGILVSSGASIQVNGLLSEDPDLLENEVIFEGDRLEPTYADEPGQWGTIWLRSGSINNYIEYLTIKNATIGLRIDGDGILDDPTVTIKNTQVYNSLNYNLWATTANIIAENTVLGSAGFNSFYGNLGGKYSFTHCTFANYWNNGFRQGTTLALDNFLQTPTDIVTENLENANFTNCIIYGSQSLELTLRLDTSKTFNFAFTNCLLKFNDPNGQFANDPLYDFDNSTLYQNTILNQDPDFIQVLDNQFSIGPESAALDSAESNIFPTIPTDILGIDRTQDPDVGAYENEIMN</sequence>
<reference evidence="2 3" key="1">
    <citation type="submission" date="2015-04" db="EMBL/GenBank/DDBJ databases">
        <title>Complete genome of flavobacterium.</title>
        <authorList>
            <person name="Kwon Y.M."/>
            <person name="Kim S.-J."/>
        </authorList>
    </citation>
    <scope>NUCLEOTIDE SEQUENCE [LARGE SCALE GENOMIC DNA]</scope>
    <source>
        <strain evidence="2 3">DK169</strain>
    </source>
</reference>
<organism evidence="2 3">
    <name type="scientific">Flagellimonas eckloniae</name>
    <dbReference type="NCBI Taxonomy" id="346185"/>
    <lineage>
        <taxon>Bacteria</taxon>
        <taxon>Pseudomonadati</taxon>
        <taxon>Bacteroidota</taxon>
        <taxon>Flavobacteriia</taxon>
        <taxon>Flavobacteriales</taxon>
        <taxon>Flavobacteriaceae</taxon>
        <taxon>Flagellimonas</taxon>
    </lineage>
</organism>
<dbReference type="SUPFAM" id="SSF51126">
    <property type="entry name" value="Pectin lyase-like"/>
    <property type="match status" value="1"/>
</dbReference>
<dbReference type="OrthoDB" id="1111178at2"/>
<accession>A0A0Q1CKM9</accession>